<dbReference type="SUPFAM" id="SSF53335">
    <property type="entry name" value="S-adenosyl-L-methionine-dependent methyltransferases"/>
    <property type="match status" value="1"/>
</dbReference>
<dbReference type="GO" id="GO:0008168">
    <property type="term" value="F:methyltransferase activity"/>
    <property type="evidence" value="ECO:0007669"/>
    <property type="project" value="UniProtKB-KW"/>
</dbReference>
<keyword evidence="3" id="KW-1185">Reference proteome</keyword>
<evidence type="ECO:0000313" key="3">
    <source>
        <dbReference type="Proteomes" id="UP001228044"/>
    </source>
</evidence>
<sequence>MSTESVSYTRELQRKEGIWWKRLIPVQLPYRWNLQRLRLGFVLDLGCGIGRNLRNLDGNGVGVDHNDQSVQTSRLRGYRAFTPAQFMESPYARCGTFDSLLLSHVAEHMHEDECIALLNEYLPFVRPSGQVVLICPQEAGYASDATHVQFMDFEALTRSLAALGISPERSYSFPLPRSFGRFFKYNEFVAVGKVPAMLNSSGANSKGRYG</sequence>
<gene>
    <name evidence="2" type="ORF">QWJ38_09320</name>
</gene>
<dbReference type="InterPro" id="IPR029063">
    <property type="entry name" value="SAM-dependent_MTases_sf"/>
</dbReference>
<dbReference type="RefSeq" id="WP_290358771.1">
    <property type="nucleotide sequence ID" value="NZ_JAUHHC010000002.1"/>
</dbReference>
<proteinExistence type="predicted"/>
<dbReference type="Proteomes" id="UP001228044">
    <property type="component" value="Unassembled WGS sequence"/>
</dbReference>
<dbReference type="Gene3D" id="3.40.50.150">
    <property type="entry name" value="Vaccinia Virus protein VP39"/>
    <property type="match status" value="1"/>
</dbReference>
<evidence type="ECO:0000259" key="1">
    <source>
        <dbReference type="Pfam" id="PF08241"/>
    </source>
</evidence>
<comment type="caution">
    <text evidence="2">The sequence shown here is derived from an EMBL/GenBank/DDBJ whole genome shotgun (WGS) entry which is preliminary data.</text>
</comment>
<dbReference type="Pfam" id="PF08241">
    <property type="entry name" value="Methyltransf_11"/>
    <property type="match status" value="1"/>
</dbReference>
<reference evidence="2 3" key="1">
    <citation type="submission" date="2023-06" db="EMBL/GenBank/DDBJ databases">
        <title>Pelomonas sp. PFR6 16S ribosomal RNA gene Genome sequencing and assembly.</title>
        <authorList>
            <person name="Woo H."/>
        </authorList>
    </citation>
    <scope>NUCLEOTIDE SEQUENCE [LARGE SCALE GENOMIC DNA]</scope>
    <source>
        <strain evidence="2 3">PFR6</strain>
    </source>
</reference>
<dbReference type="EC" id="2.1.-.-" evidence="2"/>
<organism evidence="2 3">
    <name type="scientific">Roseateles violae</name>
    <dbReference type="NCBI Taxonomy" id="3058042"/>
    <lineage>
        <taxon>Bacteria</taxon>
        <taxon>Pseudomonadati</taxon>
        <taxon>Pseudomonadota</taxon>
        <taxon>Betaproteobacteria</taxon>
        <taxon>Burkholderiales</taxon>
        <taxon>Sphaerotilaceae</taxon>
        <taxon>Roseateles</taxon>
    </lineage>
</organism>
<accession>A0ABT8DTW9</accession>
<dbReference type="EMBL" id="JAUHHC010000002">
    <property type="protein sequence ID" value="MDN3920475.1"/>
    <property type="molecule type" value="Genomic_DNA"/>
</dbReference>
<protein>
    <submittedName>
        <fullName evidence="2">Class I SAM-dependent methyltransferase</fullName>
        <ecNumber evidence="2">2.1.-.-</ecNumber>
    </submittedName>
</protein>
<dbReference type="GO" id="GO:0032259">
    <property type="term" value="P:methylation"/>
    <property type="evidence" value="ECO:0007669"/>
    <property type="project" value="UniProtKB-KW"/>
</dbReference>
<keyword evidence="2" id="KW-0489">Methyltransferase</keyword>
<evidence type="ECO:0000313" key="2">
    <source>
        <dbReference type="EMBL" id="MDN3920475.1"/>
    </source>
</evidence>
<dbReference type="InterPro" id="IPR013216">
    <property type="entry name" value="Methyltransf_11"/>
</dbReference>
<keyword evidence="2" id="KW-0808">Transferase</keyword>
<feature type="domain" description="Methyltransferase type 11" evidence="1">
    <location>
        <begin position="43"/>
        <end position="132"/>
    </location>
</feature>
<name>A0ABT8DTW9_9BURK</name>
<dbReference type="CDD" id="cd02440">
    <property type="entry name" value="AdoMet_MTases"/>
    <property type="match status" value="1"/>
</dbReference>